<dbReference type="GO" id="GO:0005525">
    <property type="term" value="F:GTP binding"/>
    <property type="evidence" value="ECO:0007669"/>
    <property type="project" value="UniProtKB-KW"/>
</dbReference>
<dbReference type="GO" id="GO:0005741">
    <property type="term" value="C:mitochondrial outer membrane"/>
    <property type="evidence" value="ECO:0007669"/>
    <property type="project" value="UniProtKB-SubCell"/>
</dbReference>
<evidence type="ECO:0000256" key="12">
    <source>
        <dbReference type="ARBA" id="ARBA00048548"/>
    </source>
</evidence>
<dbReference type="AlphaFoldDB" id="A0A507F851"/>
<dbReference type="InterPro" id="IPR027094">
    <property type="entry name" value="Mitofusin_fam"/>
</dbReference>
<evidence type="ECO:0000313" key="14">
    <source>
        <dbReference type="EMBL" id="TPX72433.1"/>
    </source>
</evidence>
<dbReference type="Proteomes" id="UP000320333">
    <property type="component" value="Unassembled WGS sequence"/>
</dbReference>
<evidence type="ECO:0000256" key="2">
    <source>
        <dbReference type="ARBA" id="ARBA00004294"/>
    </source>
</evidence>
<dbReference type="GO" id="GO:0051646">
    <property type="term" value="P:mitochondrion localization"/>
    <property type="evidence" value="ECO:0007669"/>
    <property type="project" value="TreeGrafter"/>
</dbReference>
<reference evidence="14 15" key="1">
    <citation type="journal article" date="2019" name="Sci. Rep.">
        <title>Comparative genomics of chytrid fungi reveal insights into the obligate biotrophic and pathogenic lifestyle of Synchytrium endobioticum.</title>
        <authorList>
            <person name="van de Vossenberg B.T.L.H."/>
            <person name="Warris S."/>
            <person name="Nguyen H.D.T."/>
            <person name="van Gent-Pelzer M.P.E."/>
            <person name="Joly D.L."/>
            <person name="van de Geest H.C."/>
            <person name="Bonants P.J.M."/>
            <person name="Smith D.S."/>
            <person name="Levesque C.A."/>
            <person name="van der Lee T.A.J."/>
        </authorList>
    </citation>
    <scope>NUCLEOTIDE SEQUENCE [LARGE SCALE GENOMIC DNA]</scope>
    <source>
        <strain evidence="14 15">CBS 675.73</strain>
    </source>
</reference>
<dbReference type="GO" id="GO:0008053">
    <property type="term" value="P:mitochondrial fusion"/>
    <property type="evidence" value="ECO:0007669"/>
    <property type="project" value="TreeGrafter"/>
</dbReference>
<evidence type="ECO:0000256" key="8">
    <source>
        <dbReference type="ARBA" id="ARBA00023054"/>
    </source>
</evidence>
<gene>
    <name evidence="14" type="ORF">CcCBS67573_g05882</name>
</gene>
<dbReference type="PANTHER" id="PTHR10465">
    <property type="entry name" value="TRANSMEMBRANE GTPASE FZO1"/>
    <property type="match status" value="1"/>
</dbReference>
<keyword evidence="6" id="KW-0378">Hydrolase</keyword>
<name>A0A507F851_9FUNG</name>
<evidence type="ECO:0000256" key="7">
    <source>
        <dbReference type="ARBA" id="ARBA00022989"/>
    </source>
</evidence>
<evidence type="ECO:0000256" key="5">
    <source>
        <dbReference type="ARBA" id="ARBA00022787"/>
    </source>
</evidence>
<dbReference type="InterPro" id="IPR027417">
    <property type="entry name" value="P-loop_NTPase"/>
</dbReference>
<dbReference type="STRING" id="246404.A0A507F851"/>
<feature type="domain" description="Dynamin-type G" evidence="13">
    <location>
        <begin position="164"/>
        <end position="436"/>
    </location>
</feature>
<keyword evidence="5" id="KW-1000">Mitochondrion outer membrane</keyword>
<dbReference type="GO" id="GO:0003924">
    <property type="term" value="F:GTPase activity"/>
    <property type="evidence" value="ECO:0007669"/>
    <property type="project" value="InterPro"/>
</dbReference>
<evidence type="ECO:0000256" key="6">
    <source>
        <dbReference type="ARBA" id="ARBA00022801"/>
    </source>
</evidence>
<keyword evidence="15" id="KW-1185">Reference proteome</keyword>
<accession>A0A507F851</accession>
<comment type="catalytic activity">
    <reaction evidence="12">
        <text>GTP + H2O = GDP + phosphate + H(+)</text>
        <dbReference type="Rhea" id="RHEA:19669"/>
        <dbReference type="ChEBI" id="CHEBI:15377"/>
        <dbReference type="ChEBI" id="CHEBI:15378"/>
        <dbReference type="ChEBI" id="CHEBI:37565"/>
        <dbReference type="ChEBI" id="CHEBI:43474"/>
        <dbReference type="ChEBI" id="CHEBI:58189"/>
    </reaction>
</comment>
<dbReference type="PANTHER" id="PTHR10465:SF0">
    <property type="entry name" value="SARCALUMENIN"/>
    <property type="match status" value="1"/>
</dbReference>
<dbReference type="OrthoDB" id="9984778at2759"/>
<keyword evidence="3" id="KW-0812">Transmembrane</keyword>
<keyword evidence="9" id="KW-0496">Mitochondrion</keyword>
<evidence type="ECO:0000256" key="10">
    <source>
        <dbReference type="ARBA" id="ARBA00023134"/>
    </source>
</evidence>
<keyword evidence="10" id="KW-0342">GTP-binding</keyword>
<sequence length="761" mass="84722">MRAPSRTDSTASSTEEVFHQHIAASSTEQNAQFAERRDKMLSLIAQSRAILDDLSVVESAVDQTMIGSQSIGQQGAFDSQVLTQALPPPTHQTNSVPVRAMPTAYSAHSAESRAAEGLPPLTVLGISDASDGLSTTTGDIETHVLSTKMADAKHYLDRLLVRIADTRSRVLVTGDLNGGKSTFVNALLRRQVVPDDQQPCTALFAEVVDASQNNDVEQVHGIPDASKYNRDDPFTYTPFSIDILREVVEDNEPGYEMLKVYCRDTRPNEVSVLHNGIVDVSLIDSPGLNIDSMKTTSLMAQQEEIDVIVFLVNAENHFTLSGREFLQNAGREKAYIFIVVNRFDQIRRKDRCKREILTQIKDISPLTYNHADQLVHFVAAKYMLEKSPPAEWKESFTCLEDNLRSFILEKRSRSKLNPAKMYLKNLLGDLSTLCTYNHTLNTFRIAEISAQLSETAPAHERMLRIKEQFLDDATRTIDETANRAHAFARDQLSNFLESVETYVEQDVEWGGILGMWTYARELRNAVYRHAAVRLRRCEDFAVKSSVGCVKNIEAMAASCMETPPVVDMAVVTTAFEDGSSEAGRAAAMSMFVPLELGDFFDFVDKVEICREYLPSLGMVLGGVLGYHGVTRGIWRGDATMVKGKTAFLGLSLAGVGLFLYSLSDMRNVVDRKVLGKIKTHLVSAGLVDANSERIAKGTRRVLRLAIWEFQNQFQRVLIDSQVKRQGLVESRTSAEMNKDEFRAIGARVGTLRKIVEDVDLD</sequence>
<comment type="subcellular location">
    <subcellularLocation>
        <location evidence="1">Mitochondrion membrane</location>
        <topology evidence="1">Multi-pass membrane protein</topology>
    </subcellularLocation>
    <subcellularLocation>
        <location evidence="2">Mitochondrion outer membrane</location>
    </subcellularLocation>
</comment>
<proteinExistence type="predicted"/>
<keyword evidence="8" id="KW-0175">Coiled coil</keyword>
<dbReference type="PROSITE" id="PS51718">
    <property type="entry name" value="G_DYNAMIN_2"/>
    <property type="match status" value="1"/>
</dbReference>
<dbReference type="SUPFAM" id="SSF52540">
    <property type="entry name" value="P-loop containing nucleoside triphosphate hydrolases"/>
    <property type="match status" value="1"/>
</dbReference>
<dbReference type="InterPro" id="IPR045063">
    <property type="entry name" value="Dynamin_N"/>
</dbReference>
<evidence type="ECO:0000256" key="1">
    <source>
        <dbReference type="ARBA" id="ARBA00004225"/>
    </source>
</evidence>
<organism evidence="14 15">
    <name type="scientific">Chytriomyces confervae</name>
    <dbReference type="NCBI Taxonomy" id="246404"/>
    <lineage>
        <taxon>Eukaryota</taxon>
        <taxon>Fungi</taxon>
        <taxon>Fungi incertae sedis</taxon>
        <taxon>Chytridiomycota</taxon>
        <taxon>Chytridiomycota incertae sedis</taxon>
        <taxon>Chytridiomycetes</taxon>
        <taxon>Chytridiales</taxon>
        <taxon>Chytriomycetaceae</taxon>
        <taxon>Chytriomyces</taxon>
    </lineage>
</organism>
<protein>
    <recommendedName>
        <fullName evidence="13">Dynamin-type G domain-containing protein</fullName>
    </recommendedName>
</protein>
<keyword evidence="7" id="KW-1133">Transmembrane helix</keyword>
<dbReference type="Gene3D" id="3.40.50.300">
    <property type="entry name" value="P-loop containing nucleotide triphosphate hydrolases"/>
    <property type="match status" value="1"/>
</dbReference>
<evidence type="ECO:0000256" key="4">
    <source>
        <dbReference type="ARBA" id="ARBA00022741"/>
    </source>
</evidence>
<dbReference type="FunFam" id="3.40.50.300:FF:000638">
    <property type="entry name" value="Transmembrane GTPase Fzo1, putative"/>
    <property type="match status" value="1"/>
</dbReference>
<evidence type="ECO:0000256" key="11">
    <source>
        <dbReference type="ARBA" id="ARBA00023136"/>
    </source>
</evidence>
<evidence type="ECO:0000259" key="13">
    <source>
        <dbReference type="PROSITE" id="PS51718"/>
    </source>
</evidence>
<dbReference type="Pfam" id="PF00350">
    <property type="entry name" value="Dynamin_N"/>
    <property type="match status" value="1"/>
</dbReference>
<evidence type="ECO:0000256" key="3">
    <source>
        <dbReference type="ARBA" id="ARBA00022692"/>
    </source>
</evidence>
<dbReference type="EMBL" id="QEAP01000229">
    <property type="protein sequence ID" value="TPX72433.1"/>
    <property type="molecule type" value="Genomic_DNA"/>
</dbReference>
<keyword evidence="11" id="KW-0472">Membrane</keyword>
<comment type="caution">
    <text evidence="14">The sequence shown here is derived from an EMBL/GenBank/DDBJ whole genome shotgun (WGS) entry which is preliminary data.</text>
</comment>
<dbReference type="InterPro" id="IPR030381">
    <property type="entry name" value="G_DYNAMIN_dom"/>
</dbReference>
<evidence type="ECO:0000256" key="9">
    <source>
        <dbReference type="ARBA" id="ARBA00023128"/>
    </source>
</evidence>
<keyword evidence="4" id="KW-0547">Nucleotide-binding</keyword>
<evidence type="ECO:0000313" key="15">
    <source>
        <dbReference type="Proteomes" id="UP000320333"/>
    </source>
</evidence>